<reference evidence="2" key="2">
    <citation type="submission" date="2025-08" db="UniProtKB">
        <authorList>
            <consortium name="RefSeq"/>
        </authorList>
    </citation>
    <scope>IDENTIFICATION</scope>
    <source>
        <tissue evidence="2">Leaf</tissue>
    </source>
</reference>
<dbReference type="Proteomes" id="UP000790787">
    <property type="component" value="Chromosome 12"/>
</dbReference>
<evidence type="ECO:0000313" key="1">
    <source>
        <dbReference type="Proteomes" id="UP000790787"/>
    </source>
</evidence>
<evidence type="ECO:0000313" key="2">
    <source>
        <dbReference type="RefSeq" id="XP_075083441.1"/>
    </source>
</evidence>
<name>A0AC58SEN4_TOBAC</name>
<sequence>MNKLHAEIVNDLKQMLDGNNILAKTFRMVRDRFQKDRSYNVRLRLIGKRSTDGRRYNLPTVSEVAALVVGDFELSRYGYREDIPLDRDDESTGGRKCFSMREYFAYKIQERKNEVLTIASSKRLFQQFLIDAYTMSESSRLRKYSPCMRNERCTKYFSKRFVVSITIDEEGYPVYSRRDNGRTIKKSRSIKYLFKYINKGNDPVTAAFSQSVQEEDSSNIYEINMCYDAWRIFKFPIHHREPLVERLSFHLLNEQNVIFSDDGVTNRPSFVWKKQLKRWENRRTSLFFIGRIFFVPPRIDELYSLRLLLNVIEGPKSYENLKRINNHNLLTFRDACYALGLLDDDKEYMDAIKEASNWGMPSYLKQLFAILLLSNLMSRPEYV</sequence>
<gene>
    <name evidence="2" type="primary">LOC142167180</name>
</gene>
<keyword evidence="1" id="KW-1185">Reference proteome</keyword>
<reference evidence="1" key="1">
    <citation type="journal article" date="2014" name="Nat. Commun.">
        <title>The tobacco genome sequence and its comparison with those of tomato and potato.</title>
        <authorList>
            <person name="Sierro N."/>
            <person name="Battey J.N."/>
            <person name="Ouadi S."/>
            <person name="Bakaher N."/>
            <person name="Bovet L."/>
            <person name="Willig A."/>
            <person name="Goepfert S."/>
            <person name="Peitsch M.C."/>
            <person name="Ivanov N.V."/>
        </authorList>
    </citation>
    <scope>NUCLEOTIDE SEQUENCE [LARGE SCALE GENOMIC DNA]</scope>
</reference>
<protein>
    <submittedName>
        <fullName evidence="2">Uncharacterized protein LOC142167180</fullName>
    </submittedName>
</protein>
<accession>A0AC58SEN4</accession>
<proteinExistence type="predicted"/>
<organism evidence="1 2">
    <name type="scientific">Nicotiana tabacum</name>
    <name type="common">Common tobacco</name>
    <dbReference type="NCBI Taxonomy" id="4097"/>
    <lineage>
        <taxon>Eukaryota</taxon>
        <taxon>Viridiplantae</taxon>
        <taxon>Streptophyta</taxon>
        <taxon>Embryophyta</taxon>
        <taxon>Tracheophyta</taxon>
        <taxon>Spermatophyta</taxon>
        <taxon>Magnoliopsida</taxon>
        <taxon>eudicotyledons</taxon>
        <taxon>Gunneridae</taxon>
        <taxon>Pentapetalae</taxon>
        <taxon>asterids</taxon>
        <taxon>lamiids</taxon>
        <taxon>Solanales</taxon>
        <taxon>Solanaceae</taxon>
        <taxon>Nicotianoideae</taxon>
        <taxon>Nicotianeae</taxon>
        <taxon>Nicotiana</taxon>
    </lineage>
</organism>
<dbReference type="RefSeq" id="XP_075083441.1">
    <property type="nucleotide sequence ID" value="XM_075227340.1"/>
</dbReference>